<keyword evidence="3" id="KW-0677">Repeat</keyword>
<feature type="domain" description="Helicase ATP-binding" evidence="13">
    <location>
        <begin position="1256"/>
        <end position="1426"/>
    </location>
</feature>
<dbReference type="GO" id="GO:0005634">
    <property type="term" value="C:nucleus"/>
    <property type="evidence" value="ECO:0007669"/>
    <property type="project" value="UniProtKB-SubCell"/>
</dbReference>
<evidence type="ECO:0000256" key="6">
    <source>
        <dbReference type="ARBA" id="ARBA00022806"/>
    </source>
</evidence>
<dbReference type="EMBL" id="SPNW01000027">
    <property type="protein sequence ID" value="TIA89430.1"/>
    <property type="molecule type" value="Genomic_DNA"/>
</dbReference>
<accession>A0A4T0FMQ6</accession>
<dbReference type="GO" id="GO:0017025">
    <property type="term" value="F:TBP-class protein binding"/>
    <property type="evidence" value="ECO:0007669"/>
    <property type="project" value="InterPro"/>
</dbReference>
<evidence type="ECO:0000256" key="12">
    <source>
        <dbReference type="SAM" id="MobiDB-lite"/>
    </source>
</evidence>
<evidence type="ECO:0000256" key="10">
    <source>
        <dbReference type="ARBA" id="ARBA00073046"/>
    </source>
</evidence>
<dbReference type="SUPFAM" id="SSF48371">
    <property type="entry name" value="ARM repeat"/>
    <property type="match status" value="1"/>
</dbReference>
<dbReference type="InterPro" id="IPR011989">
    <property type="entry name" value="ARM-like"/>
</dbReference>
<proteinExistence type="inferred from homology"/>
<dbReference type="InterPro" id="IPR014001">
    <property type="entry name" value="Helicase_ATP-bd"/>
</dbReference>
<dbReference type="PROSITE" id="PS51194">
    <property type="entry name" value="HELICASE_CTER"/>
    <property type="match status" value="1"/>
</dbReference>
<evidence type="ECO:0000256" key="7">
    <source>
        <dbReference type="ARBA" id="ARBA00022840"/>
    </source>
</evidence>
<organism evidence="15 16">
    <name type="scientific">Wallemia hederae</name>
    <dbReference type="NCBI Taxonomy" id="1540922"/>
    <lineage>
        <taxon>Eukaryota</taxon>
        <taxon>Fungi</taxon>
        <taxon>Dikarya</taxon>
        <taxon>Basidiomycota</taxon>
        <taxon>Wallemiomycotina</taxon>
        <taxon>Wallemiomycetes</taxon>
        <taxon>Wallemiales</taxon>
        <taxon>Wallemiaceae</taxon>
        <taxon>Wallemia</taxon>
    </lineage>
</organism>
<keyword evidence="7" id="KW-0067">ATP-binding</keyword>
<dbReference type="InterPro" id="IPR022707">
    <property type="entry name" value="Mot1_central_dom"/>
</dbReference>
<evidence type="ECO:0000259" key="13">
    <source>
        <dbReference type="PROSITE" id="PS51192"/>
    </source>
</evidence>
<comment type="subcellular location">
    <subcellularLocation>
        <location evidence="1">Nucleus</location>
    </subcellularLocation>
</comment>
<feature type="region of interest" description="Disordered" evidence="12">
    <location>
        <begin position="163"/>
        <end position="252"/>
    </location>
</feature>
<dbReference type="GO" id="GO:0016887">
    <property type="term" value="F:ATP hydrolysis activity"/>
    <property type="evidence" value="ECO:0007669"/>
    <property type="project" value="InterPro"/>
</dbReference>
<dbReference type="Gene3D" id="3.40.50.300">
    <property type="entry name" value="P-loop containing nucleotide triphosphate hydrolases"/>
    <property type="match status" value="1"/>
</dbReference>
<dbReference type="Gene3D" id="3.40.50.10810">
    <property type="entry name" value="Tandem AAA-ATPase domain"/>
    <property type="match status" value="1"/>
</dbReference>
<evidence type="ECO:0000256" key="5">
    <source>
        <dbReference type="ARBA" id="ARBA00022801"/>
    </source>
</evidence>
<dbReference type="SMART" id="SM00487">
    <property type="entry name" value="DEXDc"/>
    <property type="match status" value="1"/>
</dbReference>
<dbReference type="InterPro" id="IPR027417">
    <property type="entry name" value="P-loop_NTPase"/>
</dbReference>
<evidence type="ECO:0000256" key="3">
    <source>
        <dbReference type="ARBA" id="ARBA00022737"/>
    </source>
</evidence>
<dbReference type="PROSITE" id="PS51192">
    <property type="entry name" value="HELICASE_ATP_BIND_1"/>
    <property type="match status" value="1"/>
</dbReference>
<evidence type="ECO:0000256" key="11">
    <source>
        <dbReference type="ARBA" id="ARBA00081329"/>
    </source>
</evidence>
<evidence type="ECO:0000256" key="9">
    <source>
        <dbReference type="ARBA" id="ARBA00023242"/>
    </source>
</evidence>
<feature type="domain" description="Helicase C-terminal" evidence="14">
    <location>
        <begin position="1606"/>
        <end position="1755"/>
    </location>
</feature>
<evidence type="ECO:0000259" key="14">
    <source>
        <dbReference type="PROSITE" id="PS51194"/>
    </source>
</evidence>
<gene>
    <name evidence="15" type="ORF">E3P99_02093</name>
</gene>
<dbReference type="Pfam" id="PF00271">
    <property type="entry name" value="Helicase_C"/>
    <property type="match status" value="1"/>
</dbReference>
<dbReference type="Pfam" id="PF00176">
    <property type="entry name" value="SNF2-rel_dom"/>
    <property type="match status" value="1"/>
</dbReference>
<evidence type="ECO:0000256" key="2">
    <source>
        <dbReference type="ARBA" id="ARBA00007025"/>
    </source>
</evidence>
<keyword evidence="5" id="KW-0378">Hydrolase</keyword>
<dbReference type="SMART" id="SM00490">
    <property type="entry name" value="HELICc"/>
    <property type="match status" value="1"/>
</dbReference>
<sequence>MSRLDKLIQIIETGSSPSIKHTAAKQLGQISRLSVGNDEGYVGVEGEWVEAVRLIFKILPHLRSKNWDTRIAASLALESILKSSGTWKASHSDLDPPVTLTSNLRMLSVKDLSQNDNKLLASTGQEYASLNGADLQSAKSEAARRLGLGFLEPDDDFGFDVEHELTSSHHKSQPAPPPQIVEDVKPQAPPPTQEAATEESNTSGMSARERNRLKRKRKLGHPINPAPSKIRVQEPTTATKVEPAEDVKPSQESLIVDPKAKAEERAAKEKTAQSATQFIERPAGEYPFSALADVLQLDLLNSSWEVRHGAAVGLRELFKAQGAGGGTLVNVKEEDNACSHAIWLENMAANVLCVLVLDRFGDFISDQVICPVRETASQTLASLVIHMSEASTRQVHSTLHAMIYQSYLSSDGISPASKGDKGFVWEIRHAGLLGLKYFVAVKKSFLGEDNVILKMVVDSTILGLNDLDDDVRAVAASTIQPIVDVVITKLPTSVPQILDAIWDSFSQLKDDLCSSTGIVMSLLSDFVAYESTMKELLDPHSRSRPSLPDLISRLYPFFRHTIASVRLAVVNTLIGFLKVSSLPKDWINETFLRFVYQNVILEERSDIRAASLELFHSAINLLKPQEVQRHVFEHLQGWFAIVMTPIGLPMDSTFFLRSQGVHNQNVNTVGHNVDKNIMAQDLSLVSVDNILRGRYAGVNAIAKVLSKWPIESQELSFCGLIPAYVTSSFAIHQQLAAALVEDWAYYASGTLVENPLAKSLQTTLISLLMGDTPSTYAEMGILLTQIRNECQIVYSSLINDGKLKKDVLPSIPVEVDPTGSVEGAFSLSVADKLMGSDYDAAVNQVNNRKKNAVSMIDDRQRKAVTTIRLYKTRKERFDTQVYSAIAAAVIALGELPQKLNPLIRSTMNSIKTEDNVDLQNRAARSLANLVELCCMPSAKSNPTDKIVKNLCTFACQNESDTPIFSANSNLRDGALTLQLEESNAKVVITENLNDAKGLLKENEMTHSLVIQRGALSSLRCLADKFGQDLFERVPKLLDCMSSFKQHRLDVEIAPEVGQDIVDSFTVFSMIVGTVDASLHSTLLEMLPDVCQATRSNYGVIRYAAARALASMCNACTSESMLQVIQNVVSHIGDSSNVYNRQGSLESLHHIVGTLETDVLPYVLFLVVPVLGRVSDADETVRKLATSTFAALVKLVPLEAGLPDPPNFPEALLAKREEERGFLTQLLDGSKVEEYKIPIALNIDLRRYQKEGISWLAFLKKYQLHGILCDDMGLGKTLQSITILASAHHEKVASESSNERKHMPSLVVCPPTLTGHWKHEINTYANNLKPLLYTGGPTERSKIRKAICRHDVVIMSYDVVRNDISDLEKINWLYCILDEGHVIKNSKTKLTKAVKAIKAHHRLILSGTPIQNNILELWSLFDFLMPGFLGTEKQFNDRFGKMIVASREAKASSKEQEAANNALKILHKQILPFIMRRLKEDVLNDLPPKIIQDYYCDLSDLQQQLYEEFGNSSAASNANKAVETNENGGDKQQHVFQALQYLRKLCNHPSLIFNKENSKHQSVIRTLEARGGSIHDVNNAPKLIALKQLLQDCGIGSTAQPFDGSESVNTAVAQHRVLIFCQMKQMLDIVEHDLFKQHMPSVSYMRLDGQTPAESRHSLVQKFNQDPSIDVLLLTTHVGGLGLNLTGADTVIFVEHDWNPQRDLQAMDRAHRLGQKKTVNVYRLITRGTLEEKIMGLQRFKLNIANSIVTQQNNSLDTMDTGQVLDLFSLSTSAQSEADRTAKANAATSQNNVLEGLEDLPPENEYDSLDVSTFISGV</sequence>
<evidence type="ECO:0000256" key="8">
    <source>
        <dbReference type="ARBA" id="ARBA00023125"/>
    </source>
</evidence>
<dbReference type="InterPro" id="IPR044972">
    <property type="entry name" value="Mot1"/>
</dbReference>
<dbReference type="InterPro" id="IPR000330">
    <property type="entry name" value="SNF2_N"/>
</dbReference>
<dbReference type="SUPFAM" id="SSF52540">
    <property type="entry name" value="P-loop containing nucleoside triphosphate hydrolases"/>
    <property type="match status" value="2"/>
</dbReference>
<dbReference type="GO" id="GO:0004386">
    <property type="term" value="F:helicase activity"/>
    <property type="evidence" value="ECO:0007669"/>
    <property type="project" value="UniProtKB-KW"/>
</dbReference>
<dbReference type="OrthoDB" id="10252227at2759"/>
<dbReference type="FunFam" id="3.40.50.300:FF:000428">
    <property type="entry name" value="TATA-binding protein-associated factor 172"/>
    <property type="match status" value="1"/>
</dbReference>
<feature type="compositionally biased region" description="Basic residues" evidence="12">
    <location>
        <begin position="211"/>
        <end position="220"/>
    </location>
</feature>
<reference evidence="15 16" key="1">
    <citation type="submission" date="2019-03" db="EMBL/GenBank/DDBJ databases">
        <title>Sequencing 23 genomes of Wallemia ichthyophaga.</title>
        <authorList>
            <person name="Gostincar C."/>
        </authorList>
    </citation>
    <scope>NUCLEOTIDE SEQUENCE [LARGE SCALE GENOMIC DNA]</scope>
    <source>
        <strain evidence="15 16">EXF-5753</strain>
    </source>
</reference>
<dbReference type="InterPro" id="IPR038718">
    <property type="entry name" value="SNF2-like_sf"/>
</dbReference>
<comment type="similarity">
    <text evidence="2">Belongs to the SNF2/RAD54 helicase family.</text>
</comment>
<dbReference type="GO" id="GO:0003677">
    <property type="term" value="F:DNA binding"/>
    <property type="evidence" value="ECO:0007669"/>
    <property type="project" value="UniProtKB-KW"/>
</dbReference>
<evidence type="ECO:0000313" key="16">
    <source>
        <dbReference type="Proteomes" id="UP000310189"/>
    </source>
</evidence>
<evidence type="ECO:0000256" key="4">
    <source>
        <dbReference type="ARBA" id="ARBA00022741"/>
    </source>
</evidence>
<dbReference type="Gene3D" id="1.25.10.10">
    <property type="entry name" value="Leucine-rich Repeat Variant"/>
    <property type="match status" value="2"/>
</dbReference>
<dbReference type="PANTHER" id="PTHR36498:SF1">
    <property type="entry name" value="TATA-BINDING PROTEIN-ASSOCIATED FACTOR 172"/>
    <property type="match status" value="1"/>
</dbReference>
<dbReference type="PANTHER" id="PTHR36498">
    <property type="entry name" value="TATA-BINDING PROTEIN-ASSOCIATED FACTOR 172"/>
    <property type="match status" value="1"/>
</dbReference>
<dbReference type="InterPro" id="IPR049730">
    <property type="entry name" value="SNF2/RAD54-like_C"/>
</dbReference>
<protein>
    <recommendedName>
        <fullName evidence="10">TATA-binding protein-associated factor mot1</fullName>
    </recommendedName>
    <alternativeName>
        <fullName evidence="11">Modifier of transcription 1</fullName>
    </alternativeName>
</protein>
<dbReference type="Proteomes" id="UP000310189">
    <property type="component" value="Unassembled WGS sequence"/>
</dbReference>
<dbReference type="InterPro" id="IPR001650">
    <property type="entry name" value="Helicase_C-like"/>
</dbReference>
<evidence type="ECO:0000256" key="1">
    <source>
        <dbReference type="ARBA" id="ARBA00004123"/>
    </source>
</evidence>
<keyword evidence="8" id="KW-0238">DNA-binding</keyword>
<comment type="caution">
    <text evidence="15">The sequence shown here is derived from an EMBL/GenBank/DDBJ whole genome shotgun (WGS) entry which is preliminary data.</text>
</comment>
<dbReference type="InterPro" id="IPR044078">
    <property type="entry name" value="Mot1_ATP-bd"/>
</dbReference>
<evidence type="ECO:0000313" key="15">
    <source>
        <dbReference type="EMBL" id="TIA89430.1"/>
    </source>
</evidence>
<name>A0A4T0FMQ6_9BASI</name>
<dbReference type="CDD" id="cd17999">
    <property type="entry name" value="DEXHc_Mot1"/>
    <property type="match status" value="1"/>
</dbReference>
<dbReference type="InterPro" id="IPR016024">
    <property type="entry name" value="ARM-type_fold"/>
</dbReference>
<dbReference type="CDD" id="cd18793">
    <property type="entry name" value="SF2_C_SNF"/>
    <property type="match status" value="1"/>
</dbReference>
<keyword evidence="16" id="KW-1185">Reference proteome</keyword>
<keyword evidence="6" id="KW-0347">Helicase</keyword>
<keyword evidence="4" id="KW-0547">Nucleotide-binding</keyword>
<keyword evidence="9" id="KW-0539">Nucleus</keyword>
<dbReference type="FunFam" id="3.40.50.10810:FF:000009">
    <property type="entry name" value="B-TFIID TATA-box-binding protein-associated factor 1"/>
    <property type="match status" value="1"/>
</dbReference>
<dbReference type="Pfam" id="PF12054">
    <property type="entry name" value="DUF3535"/>
    <property type="match status" value="1"/>
</dbReference>
<dbReference type="GO" id="GO:0005524">
    <property type="term" value="F:ATP binding"/>
    <property type="evidence" value="ECO:0007669"/>
    <property type="project" value="UniProtKB-KW"/>
</dbReference>